<dbReference type="EMBL" id="HE575321">
    <property type="protein sequence ID" value="CCC91961.1"/>
    <property type="molecule type" value="Genomic_DNA"/>
</dbReference>
<protein>
    <submittedName>
        <fullName evidence="1">Uncharacterized protein</fullName>
    </submittedName>
</protein>
<gene>
    <name evidence="1" type="ORF">TCIL3000_8_1800</name>
</gene>
<reference evidence="1" key="1">
    <citation type="journal article" date="2012" name="Proc. Natl. Acad. Sci. U.S.A.">
        <title>Antigenic diversity is generated by distinct evolutionary mechanisms in African trypanosome species.</title>
        <authorList>
            <person name="Jackson A.P."/>
            <person name="Berry A."/>
            <person name="Aslett M."/>
            <person name="Allison H.C."/>
            <person name="Burton P."/>
            <person name="Vavrova-Anderson J."/>
            <person name="Brown R."/>
            <person name="Browne H."/>
            <person name="Corton N."/>
            <person name="Hauser H."/>
            <person name="Gamble J."/>
            <person name="Gilderthorp R."/>
            <person name="Marcello L."/>
            <person name="McQuillan J."/>
            <person name="Otto T.D."/>
            <person name="Quail M.A."/>
            <person name="Sanders M.J."/>
            <person name="van Tonder A."/>
            <person name="Ginger M.L."/>
            <person name="Field M.C."/>
            <person name="Barry J.D."/>
            <person name="Hertz-Fowler C."/>
            <person name="Berriman M."/>
        </authorList>
    </citation>
    <scope>NUCLEOTIDE SEQUENCE</scope>
    <source>
        <strain evidence="1">IL3000</strain>
    </source>
</reference>
<organism evidence="1">
    <name type="scientific">Trypanosoma congolense (strain IL3000)</name>
    <dbReference type="NCBI Taxonomy" id="1068625"/>
    <lineage>
        <taxon>Eukaryota</taxon>
        <taxon>Discoba</taxon>
        <taxon>Euglenozoa</taxon>
        <taxon>Kinetoplastea</taxon>
        <taxon>Metakinetoplastina</taxon>
        <taxon>Trypanosomatida</taxon>
        <taxon>Trypanosomatidae</taxon>
        <taxon>Trypanosoma</taxon>
        <taxon>Nannomonas</taxon>
    </lineage>
</organism>
<dbReference type="AlphaFoldDB" id="G0URE9"/>
<sequence>MELSWECPERHPTYDKLKKKARNTQRQHESLRSPWCSRQNWSRVSTGRKHKQFIEKKQKMYWTSLLNTHAKWERGESGSGKKDMPTRSEGVRLCHTPPTCMKHAAKRHAIVSPRNIIFCLRTACTQKNSLHRHIRAYAQTNSCAPHTSMFIQSPFCRTILPVRCQPCSCHRRSCGVNMKRKSEGEKKY</sequence>
<dbReference type="VEuPathDB" id="TriTrypDB:TcIL3000_8_1800"/>
<evidence type="ECO:0000313" key="1">
    <source>
        <dbReference type="EMBL" id="CCC91961.1"/>
    </source>
</evidence>
<accession>G0URE9</accession>
<name>G0URE9_TRYCI</name>
<proteinExistence type="predicted"/>